<dbReference type="InterPro" id="IPR029068">
    <property type="entry name" value="Glyas_Bleomycin-R_OHBP_Dase"/>
</dbReference>
<dbReference type="KEGG" id="gom:D7316_02631"/>
<dbReference type="SUPFAM" id="SSF51735">
    <property type="entry name" value="NAD(P)-binding Rossmann-fold domains"/>
    <property type="match status" value="1"/>
</dbReference>
<dbReference type="PANTHER" id="PTHR48106:SF8">
    <property type="entry name" value="OS02G0805600 PROTEIN"/>
    <property type="match status" value="1"/>
</dbReference>
<dbReference type="Pfam" id="PF00107">
    <property type="entry name" value="ADH_zinc_N"/>
    <property type="match status" value="1"/>
</dbReference>
<name>A0A3G8JLS8_9ACTN</name>
<proteinExistence type="predicted"/>
<gene>
    <name evidence="4" type="ORF">D7316_02631</name>
</gene>
<dbReference type="InterPro" id="IPR036291">
    <property type="entry name" value="NAD(P)-bd_dom_sf"/>
</dbReference>
<dbReference type="Pfam" id="PF08240">
    <property type="entry name" value="ADH_N"/>
    <property type="match status" value="1"/>
</dbReference>
<dbReference type="InterPro" id="IPR020843">
    <property type="entry name" value="ER"/>
</dbReference>
<organism evidence="4 5">
    <name type="scientific">Gordonia insulae</name>
    <dbReference type="NCBI Taxonomy" id="2420509"/>
    <lineage>
        <taxon>Bacteria</taxon>
        <taxon>Bacillati</taxon>
        <taxon>Actinomycetota</taxon>
        <taxon>Actinomycetes</taxon>
        <taxon>Mycobacteriales</taxon>
        <taxon>Gordoniaceae</taxon>
        <taxon>Gordonia</taxon>
    </lineage>
</organism>
<sequence>MTMRALIGGLGSDWKMTDTDLPALRLGAVRVRVVAAAMNRADLYMLEGTYSPNAKTSDVYTAGMEFAGIVETSSPMAPHLPVGTRVMGVTLGAFADYALCHPGTLLPIPDDLSFSDAATLPVGLATEHDALVTQAGFSAGGTVMIVGGTTAIGLVGIQLAKALGAATVIATTTSESKRVALVEAGADVTVNTSTEDLAEVTLAATAGSGVDITLDHVGGDLFAQLPAATAVGGTIVSIGRLAGPVAALDLDQVAFRRQRVIGTTFSVRTPDELAEVCAALQPEVIDAVADGRITPRRDRSFPPEDHLTAANRLRGNEALGKIVFGFAPDDHQPQPVERAAASFFGTISQLGYVVTDLDAAIAHWISLGVGPWFRTRNVRPENFTYHGQPSDMVMDVALANSGELQIELIQQTNDAPSMYRDFLATGSEGLQHVAYWSSEYQDLHERAIAAGFVVGQQGELGGPEGRFCYFDTEDQRGTVVEISDVGGPKALLFGYVKLAAQQWDGTNPIIDVDLEALRSQV</sequence>
<dbReference type="PANTHER" id="PTHR48106">
    <property type="entry name" value="QUINONE OXIDOREDUCTASE PIG3-RELATED"/>
    <property type="match status" value="1"/>
</dbReference>
<dbReference type="SUPFAM" id="SSF54593">
    <property type="entry name" value="Glyoxalase/Bleomycin resistance protein/Dihydroxybiphenyl dioxygenase"/>
    <property type="match status" value="1"/>
</dbReference>
<evidence type="ECO:0000313" key="5">
    <source>
        <dbReference type="Proteomes" id="UP000271469"/>
    </source>
</evidence>
<keyword evidence="2 4" id="KW-0560">Oxidoreductase</keyword>
<evidence type="ECO:0000256" key="2">
    <source>
        <dbReference type="ARBA" id="ARBA00023002"/>
    </source>
</evidence>
<protein>
    <submittedName>
        <fullName evidence="4">2-haloacrylate reductase</fullName>
        <ecNumber evidence="4">1.3.1.103</ecNumber>
    </submittedName>
</protein>
<evidence type="ECO:0000256" key="1">
    <source>
        <dbReference type="ARBA" id="ARBA00022857"/>
    </source>
</evidence>
<dbReference type="AlphaFoldDB" id="A0A3G8JLS8"/>
<dbReference type="GO" id="GO:0070402">
    <property type="term" value="F:NADPH binding"/>
    <property type="evidence" value="ECO:0007669"/>
    <property type="project" value="TreeGrafter"/>
</dbReference>
<dbReference type="InterPro" id="IPR011032">
    <property type="entry name" value="GroES-like_sf"/>
</dbReference>
<accession>A0A3G8JLS8</accession>
<dbReference type="InterPro" id="IPR037523">
    <property type="entry name" value="VOC_core"/>
</dbReference>
<dbReference type="InterPro" id="IPR013149">
    <property type="entry name" value="ADH-like_C"/>
</dbReference>
<dbReference type="Gene3D" id="3.40.50.720">
    <property type="entry name" value="NAD(P)-binding Rossmann-like Domain"/>
    <property type="match status" value="1"/>
</dbReference>
<dbReference type="SUPFAM" id="SSF50129">
    <property type="entry name" value="GroES-like"/>
    <property type="match status" value="1"/>
</dbReference>
<dbReference type="InterPro" id="IPR013154">
    <property type="entry name" value="ADH-like_N"/>
</dbReference>
<dbReference type="SMART" id="SM00829">
    <property type="entry name" value="PKS_ER"/>
    <property type="match status" value="1"/>
</dbReference>
<dbReference type="Pfam" id="PF13669">
    <property type="entry name" value="Glyoxalase_4"/>
    <property type="match status" value="1"/>
</dbReference>
<reference evidence="4 5" key="1">
    <citation type="submission" date="2018-11" db="EMBL/GenBank/DDBJ databases">
        <title>Gordonia insulae sp. nov., isolated from an island soil.</title>
        <authorList>
            <person name="Kim Y.S."/>
            <person name="Kim S.B."/>
        </authorList>
    </citation>
    <scope>NUCLEOTIDE SEQUENCE [LARGE SCALE GENOMIC DNA]</scope>
    <source>
        <strain evidence="4 5">MMS17-SY073</strain>
    </source>
</reference>
<dbReference type="GO" id="GO:0102523">
    <property type="term" value="F:2-chloroacrylate reductase activity"/>
    <property type="evidence" value="ECO:0007669"/>
    <property type="project" value="UniProtKB-EC"/>
</dbReference>
<evidence type="ECO:0000313" key="4">
    <source>
        <dbReference type="EMBL" id="AZG46031.1"/>
    </source>
</evidence>
<keyword evidence="5" id="KW-1185">Reference proteome</keyword>
<dbReference type="GO" id="GO:0016651">
    <property type="term" value="F:oxidoreductase activity, acting on NAD(P)H"/>
    <property type="evidence" value="ECO:0007669"/>
    <property type="project" value="TreeGrafter"/>
</dbReference>
<dbReference type="EMBL" id="CP033972">
    <property type="protein sequence ID" value="AZG46031.1"/>
    <property type="molecule type" value="Genomic_DNA"/>
</dbReference>
<dbReference type="Gene3D" id="3.10.180.10">
    <property type="entry name" value="2,3-Dihydroxybiphenyl 1,2-Dioxygenase, domain 1"/>
    <property type="match status" value="1"/>
</dbReference>
<dbReference type="PROSITE" id="PS51819">
    <property type="entry name" value="VOC"/>
    <property type="match status" value="1"/>
</dbReference>
<keyword evidence="1" id="KW-0521">NADP</keyword>
<dbReference type="Proteomes" id="UP000271469">
    <property type="component" value="Chromosome"/>
</dbReference>
<evidence type="ECO:0000259" key="3">
    <source>
        <dbReference type="PROSITE" id="PS51819"/>
    </source>
</evidence>
<dbReference type="EC" id="1.3.1.103" evidence="4"/>
<dbReference type="RefSeq" id="WP_197718234.1">
    <property type="nucleotide sequence ID" value="NZ_CP033972.1"/>
</dbReference>
<feature type="domain" description="VOC" evidence="3">
    <location>
        <begin position="346"/>
        <end position="485"/>
    </location>
</feature>
<dbReference type="Gene3D" id="3.90.180.10">
    <property type="entry name" value="Medium-chain alcohol dehydrogenases, catalytic domain"/>
    <property type="match status" value="1"/>
</dbReference>